<organism evidence="1 2">
    <name type="scientific">Ramlibacter pinisoli</name>
    <dbReference type="NCBI Taxonomy" id="2682844"/>
    <lineage>
        <taxon>Bacteria</taxon>
        <taxon>Pseudomonadati</taxon>
        <taxon>Pseudomonadota</taxon>
        <taxon>Betaproteobacteria</taxon>
        <taxon>Burkholderiales</taxon>
        <taxon>Comamonadaceae</taxon>
        <taxon>Ramlibacter</taxon>
    </lineage>
</organism>
<evidence type="ECO:0000313" key="2">
    <source>
        <dbReference type="Proteomes" id="UP000469385"/>
    </source>
</evidence>
<sequence length="65" mass="7502">MSLLVKDLELAHSNLAIRHYYMLRATGAELPDAVRLACDALVDRSPPKRLGRIVRDVENWLLWCR</sequence>
<dbReference type="EMBL" id="WSEL01000009">
    <property type="protein sequence ID" value="MVQ32304.1"/>
    <property type="molecule type" value="Genomic_DNA"/>
</dbReference>
<name>A0A6N8IZ79_9BURK</name>
<comment type="caution">
    <text evidence="1">The sequence shown here is derived from an EMBL/GenBank/DDBJ whole genome shotgun (WGS) entry which is preliminary data.</text>
</comment>
<proteinExistence type="predicted"/>
<accession>A0A6N8IZ79</accession>
<dbReference type="RefSeq" id="WP_157400274.1">
    <property type="nucleotide sequence ID" value="NZ_WSEL01000009.1"/>
</dbReference>
<gene>
    <name evidence="1" type="ORF">GON04_22805</name>
</gene>
<dbReference type="Proteomes" id="UP000469385">
    <property type="component" value="Unassembled WGS sequence"/>
</dbReference>
<reference evidence="1 2" key="1">
    <citation type="submission" date="2019-12" db="EMBL/GenBank/DDBJ databases">
        <authorList>
            <person name="Huq M.A."/>
        </authorList>
    </citation>
    <scope>NUCLEOTIDE SEQUENCE [LARGE SCALE GENOMIC DNA]</scope>
    <source>
        <strain evidence="1 2">MAH-25</strain>
    </source>
</reference>
<evidence type="ECO:0000313" key="1">
    <source>
        <dbReference type="EMBL" id="MVQ32304.1"/>
    </source>
</evidence>
<keyword evidence="2" id="KW-1185">Reference proteome</keyword>
<dbReference type="AlphaFoldDB" id="A0A6N8IZ79"/>
<protein>
    <submittedName>
        <fullName evidence="1">Uncharacterized protein</fullName>
    </submittedName>
</protein>